<dbReference type="InterPro" id="IPR051831">
    <property type="entry name" value="Bromodomain_contain_prot"/>
</dbReference>
<evidence type="ECO:0000313" key="10">
    <source>
        <dbReference type="WBParaSite" id="scf7180000421195.g6466"/>
    </source>
</evidence>
<evidence type="ECO:0000256" key="7">
    <source>
        <dbReference type="SAM" id="MobiDB-lite"/>
    </source>
</evidence>
<keyword evidence="5" id="KW-0539">Nucleus</keyword>
<dbReference type="WBParaSite" id="scf7180000421195.g6466">
    <property type="protein sequence ID" value="scf7180000421195.g6466"/>
    <property type="gene ID" value="scf7180000421195.g6466"/>
</dbReference>
<evidence type="ECO:0000256" key="3">
    <source>
        <dbReference type="ARBA" id="ARBA00023117"/>
    </source>
</evidence>
<dbReference type="SMART" id="SM00297">
    <property type="entry name" value="BROMO"/>
    <property type="match status" value="1"/>
</dbReference>
<keyword evidence="2" id="KW-0805">Transcription regulation</keyword>
<sequence>MNRKEDQSTSTQPTRRLVGAPPSAAVMRIAAKELKVEQKRRPINPVETEESADDDSETEKTAEETEEVDDSKTNEGLPPEKKRRKRRKKRIRLTDAGLKTKKKVDKKEKVVPEQKDKRIEDDQDMDSDPPSAKPEPQKEEPPPPKPKERPKLEDFEEAPDYKNLIQTPMAFAIIRDKIEQDEYPKLVDFRSDVELIVSNAQTYNPEGSLFYLAAEKLSTLIKYYFSEKYLLYLIYALPFGRMVPIERVGVKIPNERKRIQKQLIANTKERERMNALIKDNETPRDIIESAPKFIRSRLTSRRPNCNLVYFDNKNGALALNLLTSNNLEEDEGDNEEGGGNFPQKLKLGDLVKPLEQGNPGMLIEAFEPKINQQFPLISYTNPGPFASFAPQWDSTWATLSKRDSQLLLSCYGDQDNVSDAFSLRQMVENVDDCNFVDDMFDELTDGEHRKTIAALEGKEVEKLNVVASNPLDEKLDKTGNMLQQLAAVQNKRLSQQPPTAISYALVPDQEETHLANSIAQDLTKQILESNVRPGDIVSPKMVHQALGLDADDFDVISEFLDV</sequence>
<feature type="compositionally biased region" description="Acidic residues" evidence="7">
    <location>
        <begin position="47"/>
        <end position="57"/>
    </location>
</feature>
<feature type="compositionally biased region" description="Basic and acidic residues" evidence="7">
    <location>
        <begin position="30"/>
        <end position="40"/>
    </location>
</feature>
<dbReference type="Pfam" id="PF00439">
    <property type="entry name" value="Bromodomain"/>
    <property type="match status" value="1"/>
</dbReference>
<dbReference type="GO" id="GO:0006357">
    <property type="term" value="P:regulation of transcription by RNA polymerase II"/>
    <property type="evidence" value="ECO:0007669"/>
    <property type="project" value="TreeGrafter"/>
</dbReference>
<dbReference type="Gene3D" id="1.20.920.10">
    <property type="entry name" value="Bromodomain-like"/>
    <property type="match status" value="1"/>
</dbReference>
<evidence type="ECO:0000313" key="9">
    <source>
        <dbReference type="Proteomes" id="UP000887560"/>
    </source>
</evidence>
<dbReference type="AlphaFoldDB" id="A0A915NRG6"/>
<dbReference type="SUPFAM" id="SSF47370">
    <property type="entry name" value="Bromodomain"/>
    <property type="match status" value="1"/>
</dbReference>
<dbReference type="Pfam" id="PF12024">
    <property type="entry name" value="DUF3512"/>
    <property type="match status" value="1"/>
</dbReference>
<evidence type="ECO:0000256" key="4">
    <source>
        <dbReference type="ARBA" id="ARBA00023163"/>
    </source>
</evidence>
<evidence type="ECO:0000256" key="1">
    <source>
        <dbReference type="ARBA" id="ARBA00004123"/>
    </source>
</evidence>
<evidence type="ECO:0000256" key="2">
    <source>
        <dbReference type="ARBA" id="ARBA00023015"/>
    </source>
</evidence>
<keyword evidence="4" id="KW-0804">Transcription</keyword>
<dbReference type="InterPro" id="IPR021900">
    <property type="entry name" value="DUF3512"/>
</dbReference>
<accession>A0A915NRG6</accession>
<protein>
    <submittedName>
        <fullName evidence="10">Bromo domain-containing protein</fullName>
    </submittedName>
</protein>
<feature type="region of interest" description="Disordered" evidence="7">
    <location>
        <begin position="1"/>
        <end position="151"/>
    </location>
</feature>
<feature type="domain" description="Bromo" evidence="8">
    <location>
        <begin position="139"/>
        <end position="211"/>
    </location>
</feature>
<comment type="subcellular location">
    <subcellularLocation>
        <location evidence="1">Nucleus</location>
    </subcellularLocation>
</comment>
<proteinExistence type="predicted"/>
<dbReference type="PRINTS" id="PR00503">
    <property type="entry name" value="BROMODOMAIN"/>
</dbReference>
<evidence type="ECO:0000256" key="5">
    <source>
        <dbReference type="ARBA" id="ARBA00023242"/>
    </source>
</evidence>
<feature type="compositionally biased region" description="Basic and acidic residues" evidence="7">
    <location>
        <begin position="135"/>
        <end position="151"/>
    </location>
</feature>
<dbReference type="PANTHER" id="PTHR22881">
    <property type="entry name" value="BROMODOMAIN CONTAINING PROTEIN"/>
    <property type="match status" value="1"/>
</dbReference>
<dbReference type="CDD" id="cd04369">
    <property type="entry name" value="Bromodomain"/>
    <property type="match status" value="1"/>
</dbReference>
<dbReference type="InterPro" id="IPR036427">
    <property type="entry name" value="Bromodomain-like_sf"/>
</dbReference>
<dbReference type="GO" id="GO:0005634">
    <property type="term" value="C:nucleus"/>
    <property type="evidence" value="ECO:0007669"/>
    <property type="project" value="UniProtKB-SubCell"/>
</dbReference>
<keyword evidence="9" id="KW-1185">Reference proteome</keyword>
<keyword evidence="3 6" id="KW-0103">Bromodomain</keyword>
<organism evidence="9 10">
    <name type="scientific">Meloidogyne floridensis</name>
    <dbReference type="NCBI Taxonomy" id="298350"/>
    <lineage>
        <taxon>Eukaryota</taxon>
        <taxon>Metazoa</taxon>
        <taxon>Ecdysozoa</taxon>
        <taxon>Nematoda</taxon>
        <taxon>Chromadorea</taxon>
        <taxon>Rhabditida</taxon>
        <taxon>Tylenchina</taxon>
        <taxon>Tylenchomorpha</taxon>
        <taxon>Tylenchoidea</taxon>
        <taxon>Meloidogynidae</taxon>
        <taxon>Meloidogyninae</taxon>
        <taxon>Meloidogyne</taxon>
    </lineage>
</organism>
<dbReference type="Proteomes" id="UP000887560">
    <property type="component" value="Unplaced"/>
</dbReference>
<dbReference type="InterPro" id="IPR001487">
    <property type="entry name" value="Bromodomain"/>
</dbReference>
<name>A0A915NRG6_9BILA</name>
<feature type="compositionally biased region" description="Basic and acidic residues" evidence="7">
    <location>
        <begin position="105"/>
        <end position="120"/>
    </location>
</feature>
<evidence type="ECO:0000256" key="6">
    <source>
        <dbReference type="PROSITE-ProRule" id="PRU00035"/>
    </source>
</evidence>
<dbReference type="PROSITE" id="PS50014">
    <property type="entry name" value="BROMODOMAIN_2"/>
    <property type="match status" value="1"/>
</dbReference>
<evidence type="ECO:0000259" key="8">
    <source>
        <dbReference type="PROSITE" id="PS50014"/>
    </source>
</evidence>
<dbReference type="PANTHER" id="PTHR22881:SF27">
    <property type="entry name" value="BROMODOMAIN CONTAINING 7_9"/>
    <property type="match status" value="1"/>
</dbReference>
<feature type="compositionally biased region" description="Basic residues" evidence="7">
    <location>
        <begin position="81"/>
        <end position="91"/>
    </location>
</feature>
<reference evidence="10" key="1">
    <citation type="submission" date="2022-11" db="UniProtKB">
        <authorList>
            <consortium name="WormBaseParasite"/>
        </authorList>
    </citation>
    <scope>IDENTIFICATION</scope>
</reference>